<comment type="caution">
    <text evidence="2">The sequence shown here is derived from an EMBL/GenBank/DDBJ whole genome shotgun (WGS) entry which is preliminary data.</text>
</comment>
<dbReference type="PANTHER" id="PTHR36111:SF2">
    <property type="entry name" value="INNER MEMBRANE PROTEIN"/>
    <property type="match status" value="1"/>
</dbReference>
<evidence type="ECO:0000313" key="2">
    <source>
        <dbReference type="EMBL" id="NNU78332.1"/>
    </source>
</evidence>
<protein>
    <submittedName>
        <fullName evidence="2">DUF554 domain-containing protein</fullName>
    </submittedName>
</protein>
<dbReference type="Proteomes" id="UP000531659">
    <property type="component" value="Unassembled WGS sequence"/>
</dbReference>
<proteinExistence type="predicted"/>
<feature type="transmembrane region" description="Helical" evidence="1">
    <location>
        <begin position="55"/>
        <end position="74"/>
    </location>
</feature>
<evidence type="ECO:0000313" key="3">
    <source>
        <dbReference type="Proteomes" id="UP000531659"/>
    </source>
</evidence>
<name>A0A7Y3SZX7_9CLOT</name>
<feature type="transmembrane region" description="Helical" evidence="1">
    <location>
        <begin position="137"/>
        <end position="162"/>
    </location>
</feature>
<evidence type="ECO:0000256" key="1">
    <source>
        <dbReference type="SAM" id="Phobius"/>
    </source>
</evidence>
<gene>
    <name evidence="2" type="ORF">HLQ16_20680</name>
</gene>
<keyword evidence="1" id="KW-0472">Membrane</keyword>
<keyword evidence="1" id="KW-0812">Transmembrane</keyword>
<accession>A0A7Y3SZX7</accession>
<feature type="transmembrane region" description="Helical" evidence="1">
    <location>
        <begin position="95"/>
        <end position="117"/>
    </location>
</feature>
<organism evidence="2 3">
    <name type="scientific">Clostridium estertheticum</name>
    <dbReference type="NCBI Taxonomy" id="238834"/>
    <lineage>
        <taxon>Bacteria</taxon>
        <taxon>Bacillati</taxon>
        <taxon>Bacillota</taxon>
        <taxon>Clostridia</taxon>
        <taxon>Eubacteriales</taxon>
        <taxon>Clostridiaceae</taxon>
        <taxon>Clostridium</taxon>
    </lineage>
</organism>
<feature type="transmembrane region" description="Helical" evidence="1">
    <location>
        <begin position="174"/>
        <end position="196"/>
    </location>
</feature>
<dbReference type="AlphaFoldDB" id="A0A7Y3SZX7"/>
<dbReference type="Pfam" id="PF04474">
    <property type="entry name" value="DUF554"/>
    <property type="match status" value="1"/>
</dbReference>
<feature type="transmembrane region" description="Helical" evidence="1">
    <location>
        <begin position="32"/>
        <end position="49"/>
    </location>
</feature>
<dbReference type="PANTHER" id="PTHR36111">
    <property type="entry name" value="INNER MEMBRANE PROTEIN-RELATED"/>
    <property type="match status" value="1"/>
</dbReference>
<sequence length="230" mass="24296">MLGTIVNSLSIIIGGFIGSSFKNKICDTYTETIMKGLGLCVILIGLKGALQVNNILLLIISVTLGTLIGEVIKIEKGIENIGALLESKVSSQSGIANGFVTASLVFCVGAMSIMGSLESGLSKNYSILYAKSLLDGIFAIIFSSTLGIGVCFSAISVFIYQGIITLTASLMKQFLITSVVSEMSAVGGLLIVAIGANMLDIKRIKVGNMLPAIFIPLLYYIFKCIINNFT</sequence>
<keyword evidence="1" id="KW-1133">Transmembrane helix</keyword>
<feature type="transmembrane region" description="Helical" evidence="1">
    <location>
        <begin position="208"/>
        <end position="226"/>
    </location>
</feature>
<dbReference type="RefSeq" id="WP_171298900.1">
    <property type="nucleotide sequence ID" value="NZ_CP087098.1"/>
</dbReference>
<reference evidence="2 3" key="1">
    <citation type="submission" date="2020-05" db="EMBL/GenBank/DDBJ databases">
        <title>Complete genome of Clostridium estertheticum subspecies estertheticum, isolated from Vacuum packed lamb meat from New Zealand imported to Switzerland.</title>
        <authorList>
            <person name="Wambui J."/>
            <person name="Stevens M.J.A."/>
            <person name="Stephan R."/>
        </authorList>
    </citation>
    <scope>NUCLEOTIDE SEQUENCE [LARGE SCALE GENOMIC DNA]</scope>
    <source>
        <strain evidence="2 3">CEST001</strain>
    </source>
</reference>
<dbReference type="InterPro" id="IPR007563">
    <property type="entry name" value="DUF554"/>
</dbReference>
<dbReference type="EMBL" id="JABEYB010000021">
    <property type="protein sequence ID" value="NNU78332.1"/>
    <property type="molecule type" value="Genomic_DNA"/>
</dbReference>